<dbReference type="PANTHER" id="PTHR43085">
    <property type="entry name" value="HEXOKINASE FAMILY MEMBER"/>
    <property type="match status" value="1"/>
</dbReference>
<protein>
    <submittedName>
        <fullName evidence="5">Carbohydrate kinase</fullName>
    </submittedName>
</protein>
<dbReference type="InterPro" id="IPR011611">
    <property type="entry name" value="PfkB_dom"/>
</dbReference>
<dbReference type="Pfam" id="PF00294">
    <property type="entry name" value="PfkB"/>
    <property type="match status" value="1"/>
</dbReference>
<evidence type="ECO:0000259" key="4">
    <source>
        <dbReference type="Pfam" id="PF00294"/>
    </source>
</evidence>
<comment type="similarity">
    <text evidence="1">Belongs to the carbohydrate kinase PfkB family.</text>
</comment>
<dbReference type="InterPro" id="IPR050306">
    <property type="entry name" value="PfkB_Carbo_kinase"/>
</dbReference>
<evidence type="ECO:0000313" key="6">
    <source>
        <dbReference type="Proteomes" id="UP000292884"/>
    </source>
</evidence>
<feature type="domain" description="Carbohydrate kinase PfkB" evidence="4">
    <location>
        <begin position="33"/>
        <end position="292"/>
    </location>
</feature>
<comment type="caution">
    <text evidence="5">The sequence shown here is derived from an EMBL/GenBank/DDBJ whole genome shotgun (WGS) entry which is preliminary data.</text>
</comment>
<dbReference type="CDD" id="cd01167">
    <property type="entry name" value="bac_FRK"/>
    <property type="match status" value="1"/>
</dbReference>
<evidence type="ECO:0000256" key="2">
    <source>
        <dbReference type="ARBA" id="ARBA00022679"/>
    </source>
</evidence>
<accession>A0A4R0N0W6</accession>
<dbReference type="EMBL" id="SJSK01000001">
    <property type="protein sequence ID" value="TCC93295.1"/>
    <property type="molecule type" value="Genomic_DNA"/>
</dbReference>
<dbReference type="OrthoDB" id="9813569at2"/>
<evidence type="ECO:0000256" key="3">
    <source>
        <dbReference type="ARBA" id="ARBA00022777"/>
    </source>
</evidence>
<name>A0A4R0N0W6_9SPHI</name>
<proteinExistence type="inferred from homology"/>
<evidence type="ECO:0000313" key="5">
    <source>
        <dbReference type="EMBL" id="TCC93295.1"/>
    </source>
</evidence>
<keyword evidence="3 5" id="KW-0418">Kinase</keyword>
<dbReference type="GO" id="GO:0016301">
    <property type="term" value="F:kinase activity"/>
    <property type="evidence" value="ECO:0007669"/>
    <property type="project" value="UniProtKB-KW"/>
</dbReference>
<dbReference type="Gene3D" id="3.40.1190.20">
    <property type="match status" value="1"/>
</dbReference>
<evidence type="ECO:0000256" key="1">
    <source>
        <dbReference type="ARBA" id="ARBA00010688"/>
    </source>
</evidence>
<gene>
    <name evidence="5" type="ORF">EZ428_00550</name>
</gene>
<dbReference type="SUPFAM" id="SSF53613">
    <property type="entry name" value="Ribokinase-like"/>
    <property type="match status" value="1"/>
</dbReference>
<organism evidence="5 6">
    <name type="scientific">Pedobacter frigiditerrae</name>
    <dbReference type="NCBI Taxonomy" id="2530452"/>
    <lineage>
        <taxon>Bacteria</taxon>
        <taxon>Pseudomonadati</taxon>
        <taxon>Bacteroidota</taxon>
        <taxon>Sphingobacteriia</taxon>
        <taxon>Sphingobacteriales</taxon>
        <taxon>Sphingobacteriaceae</taxon>
        <taxon>Pedobacter</taxon>
    </lineage>
</organism>
<dbReference type="Proteomes" id="UP000292884">
    <property type="component" value="Unassembled WGS sequence"/>
</dbReference>
<keyword evidence="2" id="KW-0808">Transferase</keyword>
<keyword evidence="6" id="KW-1185">Reference proteome</keyword>
<reference evidence="5 6" key="1">
    <citation type="submission" date="2019-02" db="EMBL/GenBank/DDBJ databases">
        <title>Pedobacter sp. RP-1-13 sp. nov., isolated from Arctic soil.</title>
        <authorList>
            <person name="Dahal R.H."/>
        </authorList>
    </citation>
    <scope>NUCLEOTIDE SEQUENCE [LARGE SCALE GENOMIC DNA]</scope>
    <source>
        <strain evidence="5 6">RP-1-13</strain>
    </source>
</reference>
<sequence>MIFFIAKFIHLIYMKKTVVTIGEILWDVFPEGKKPGGSSMNVALHLHKQGLITQFISAIADDKNGKDLIEFLAENNFSTYLIQVNELPTSTVEVTLDEQQQATYEIVEPVAWDAIELSDSLISTVQAANAFVYCSLTCRNEKSKNTILSLLKYAKLKVFDINLREPFYTIETLKLLLNEADILKVNEHELVYLKSALNLSGNTDEQLLKQLSNLFQIKIICLTVGEKGAYVLQQDKLYHHKGYQVKVADTVGAGDSFLATFISSYLNGYPMDTILDRACKVGAFVASQVGANPVYGDEVFN</sequence>
<dbReference type="PANTHER" id="PTHR43085:SF57">
    <property type="entry name" value="CARBOHYDRATE KINASE PFKB DOMAIN-CONTAINING PROTEIN"/>
    <property type="match status" value="1"/>
</dbReference>
<dbReference type="InterPro" id="IPR029056">
    <property type="entry name" value="Ribokinase-like"/>
</dbReference>
<dbReference type="AlphaFoldDB" id="A0A4R0N0W6"/>